<accession>A0A131YSL5</accession>
<dbReference type="AlphaFoldDB" id="A0A131YSL5"/>
<name>A0A131YSL5_RHIAP</name>
<evidence type="ECO:0000256" key="1">
    <source>
        <dbReference type="SAM" id="SignalP"/>
    </source>
</evidence>
<sequence length="142" mass="15777">MKNQVVAIFAILCFTSTTVNANAEVEAVIDQLKTLVRDFVPDKAKAQEYLTKLDNARQCLAIAKDMNPEIIKQLAQGAIPTVMDCGRKFIDMKDPQERATSIRDCLVEKANNFKQSSGMTPEEMKMFDDTSACLQEQAKGVV</sequence>
<protein>
    <recommendedName>
        <fullName evidence="3">Secreted protein</fullName>
    </recommendedName>
</protein>
<evidence type="ECO:0000313" key="2">
    <source>
        <dbReference type="EMBL" id="JAP82239.1"/>
    </source>
</evidence>
<reference evidence="2" key="1">
    <citation type="journal article" date="2016" name="Ticks Tick Borne Dis.">
        <title>De novo assembly and annotation of the salivary gland transcriptome of Rhipicephalus appendiculatus male and female ticks during blood feeding.</title>
        <authorList>
            <person name="de Castro M.H."/>
            <person name="de Klerk D."/>
            <person name="Pienaar R."/>
            <person name="Latif A.A."/>
            <person name="Rees D.J."/>
            <person name="Mans B.J."/>
        </authorList>
    </citation>
    <scope>NUCLEOTIDE SEQUENCE</scope>
    <source>
        <tissue evidence="2">Salivary glands</tissue>
    </source>
</reference>
<keyword evidence="1" id="KW-0732">Signal</keyword>
<feature type="signal peptide" evidence="1">
    <location>
        <begin position="1"/>
        <end position="21"/>
    </location>
</feature>
<dbReference type="EMBL" id="GEDV01006318">
    <property type="protein sequence ID" value="JAP82239.1"/>
    <property type="molecule type" value="Transcribed_RNA"/>
</dbReference>
<feature type="chain" id="PRO_5007285994" description="Secreted protein" evidence="1">
    <location>
        <begin position="22"/>
        <end position="142"/>
    </location>
</feature>
<proteinExistence type="predicted"/>
<evidence type="ECO:0008006" key="3">
    <source>
        <dbReference type="Google" id="ProtNLM"/>
    </source>
</evidence>
<organism evidence="2">
    <name type="scientific">Rhipicephalus appendiculatus</name>
    <name type="common">Brown ear tick</name>
    <dbReference type="NCBI Taxonomy" id="34631"/>
    <lineage>
        <taxon>Eukaryota</taxon>
        <taxon>Metazoa</taxon>
        <taxon>Ecdysozoa</taxon>
        <taxon>Arthropoda</taxon>
        <taxon>Chelicerata</taxon>
        <taxon>Arachnida</taxon>
        <taxon>Acari</taxon>
        <taxon>Parasitiformes</taxon>
        <taxon>Ixodida</taxon>
        <taxon>Ixodoidea</taxon>
        <taxon>Ixodidae</taxon>
        <taxon>Rhipicephalinae</taxon>
        <taxon>Rhipicephalus</taxon>
        <taxon>Rhipicephalus</taxon>
    </lineage>
</organism>